<feature type="transmembrane region" description="Helical" evidence="6">
    <location>
        <begin position="232"/>
        <end position="253"/>
    </location>
</feature>
<keyword evidence="4 6" id="KW-0472">Membrane</keyword>
<dbReference type="OMA" id="LMFYCNI"/>
<keyword evidence="3 6" id="KW-1133">Transmembrane helix</keyword>
<feature type="compositionally biased region" description="Polar residues" evidence="5">
    <location>
        <begin position="343"/>
        <end position="352"/>
    </location>
</feature>
<feature type="region of interest" description="Disordered" evidence="5">
    <location>
        <begin position="322"/>
        <end position="352"/>
    </location>
</feature>
<feature type="domain" description="Sugar phosphate transporter" evidence="7">
    <location>
        <begin position="23"/>
        <end position="306"/>
    </location>
</feature>
<evidence type="ECO:0000256" key="3">
    <source>
        <dbReference type="ARBA" id="ARBA00022989"/>
    </source>
</evidence>
<feature type="transmembrane region" description="Helical" evidence="6">
    <location>
        <begin position="143"/>
        <end position="170"/>
    </location>
</feature>
<protein>
    <submittedName>
        <fullName evidence="8">UDP-sugar transporter, putative</fullName>
    </submittedName>
</protein>
<evidence type="ECO:0000256" key="2">
    <source>
        <dbReference type="ARBA" id="ARBA00022692"/>
    </source>
</evidence>
<proteinExistence type="predicted"/>
<accession>A0A0S4IKV6</accession>
<sequence length="352" mass="39466">MLSMNETEQSATVGQKVFAALAYAVSSTLIMVINKAVFSSFGFQSFLFVALTQYITSLFVLLGQRRLKMVSFPSPWLHWRQTFFDIFPLPLLFFANTVSGLGATQRLNMPLFVLLRRFSIVMTMALEAVMLRREFSSMVKSSVGLMVLGAVVAALNDMTIQLFGVIMILLNDTFTALQGVMLRKKLDDKAKLGSHGLMFYSNLYSAPLVVAAILVSDSEMQKLRSFDKWHDVYFLMSLGGSAVMGFVLNYAYFMCTKYNSPLTTTVIGAGKNILTSYIGMLFKDYHYTFFNFIGLNISVIGSMMYNWSEWVKMRDADRVRRAQAKAEQHSREEEQGRAVPGETSPTITGGST</sequence>
<organism evidence="8 9">
    <name type="scientific">Bodo saltans</name>
    <name type="common">Flagellated protozoan</name>
    <dbReference type="NCBI Taxonomy" id="75058"/>
    <lineage>
        <taxon>Eukaryota</taxon>
        <taxon>Discoba</taxon>
        <taxon>Euglenozoa</taxon>
        <taxon>Kinetoplastea</taxon>
        <taxon>Metakinetoplastina</taxon>
        <taxon>Eubodonida</taxon>
        <taxon>Bodonidae</taxon>
        <taxon>Bodo</taxon>
    </lineage>
</organism>
<dbReference type="AlphaFoldDB" id="A0A0S4IKV6"/>
<dbReference type="InterPro" id="IPR004853">
    <property type="entry name" value="Sugar_P_trans_dom"/>
</dbReference>
<comment type="subcellular location">
    <subcellularLocation>
        <location evidence="1">Membrane</location>
        <topology evidence="1">Multi-pass membrane protein</topology>
    </subcellularLocation>
</comment>
<feature type="transmembrane region" description="Helical" evidence="6">
    <location>
        <begin position="43"/>
        <end position="62"/>
    </location>
</feature>
<reference evidence="9" key="1">
    <citation type="submission" date="2015-09" db="EMBL/GenBank/DDBJ databases">
        <authorList>
            <consortium name="Pathogen Informatics"/>
        </authorList>
    </citation>
    <scope>NUCLEOTIDE SEQUENCE [LARGE SCALE GENOMIC DNA]</scope>
    <source>
        <strain evidence="9">Lake Konstanz</strain>
    </source>
</reference>
<dbReference type="GO" id="GO:0016020">
    <property type="term" value="C:membrane"/>
    <property type="evidence" value="ECO:0007669"/>
    <property type="project" value="UniProtKB-SubCell"/>
</dbReference>
<evidence type="ECO:0000256" key="1">
    <source>
        <dbReference type="ARBA" id="ARBA00004141"/>
    </source>
</evidence>
<keyword evidence="9" id="KW-1185">Reference proteome</keyword>
<feature type="transmembrane region" description="Helical" evidence="6">
    <location>
        <begin position="109"/>
        <end position="131"/>
    </location>
</feature>
<dbReference type="EMBL" id="CYKH01000078">
    <property type="protein sequence ID" value="CUE69662.1"/>
    <property type="molecule type" value="Genomic_DNA"/>
</dbReference>
<evidence type="ECO:0000313" key="9">
    <source>
        <dbReference type="Proteomes" id="UP000051952"/>
    </source>
</evidence>
<feature type="transmembrane region" description="Helical" evidence="6">
    <location>
        <begin position="20"/>
        <end position="37"/>
    </location>
</feature>
<dbReference type="VEuPathDB" id="TriTrypDB:BSAL_52140"/>
<dbReference type="Pfam" id="PF03151">
    <property type="entry name" value="TPT"/>
    <property type="match status" value="1"/>
</dbReference>
<name>A0A0S4IKV6_BODSA</name>
<keyword evidence="8" id="KW-0813">Transport</keyword>
<keyword evidence="2 6" id="KW-0812">Transmembrane</keyword>
<dbReference type="InterPro" id="IPR050186">
    <property type="entry name" value="TPT_transporter"/>
</dbReference>
<feature type="transmembrane region" description="Helical" evidence="6">
    <location>
        <begin position="285"/>
        <end position="305"/>
    </location>
</feature>
<dbReference type="PANTHER" id="PTHR11132">
    <property type="entry name" value="SOLUTE CARRIER FAMILY 35"/>
    <property type="match status" value="1"/>
</dbReference>
<feature type="transmembrane region" description="Helical" evidence="6">
    <location>
        <begin position="197"/>
        <end position="216"/>
    </location>
</feature>
<feature type="compositionally biased region" description="Basic and acidic residues" evidence="5">
    <location>
        <begin position="322"/>
        <end position="336"/>
    </location>
</feature>
<evidence type="ECO:0000256" key="5">
    <source>
        <dbReference type="SAM" id="MobiDB-lite"/>
    </source>
</evidence>
<gene>
    <name evidence="8" type="ORF">BSAL_52140</name>
</gene>
<keyword evidence="8" id="KW-0762">Sugar transport</keyword>
<evidence type="ECO:0000259" key="7">
    <source>
        <dbReference type="Pfam" id="PF03151"/>
    </source>
</evidence>
<dbReference type="Proteomes" id="UP000051952">
    <property type="component" value="Unassembled WGS sequence"/>
</dbReference>
<evidence type="ECO:0000256" key="4">
    <source>
        <dbReference type="ARBA" id="ARBA00023136"/>
    </source>
</evidence>
<dbReference type="OrthoDB" id="417037at2759"/>
<feature type="transmembrane region" description="Helical" evidence="6">
    <location>
        <begin position="83"/>
        <end position="103"/>
    </location>
</feature>
<evidence type="ECO:0000256" key="6">
    <source>
        <dbReference type="SAM" id="Phobius"/>
    </source>
</evidence>
<evidence type="ECO:0000313" key="8">
    <source>
        <dbReference type="EMBL" id="CUE69662.1"/>
    </source>
</evidence>